<keyword evidence="1" id="KW-1133">Transmembrane helix</keyword>
<feature type="transmembrane region" description="Helical" evidence="1">
    <location>
        <begin position="87"/>
        <end position="114"/>
    </location>
</feature>
<accession>A0ABP1RB11</accession>
<feature type="transmembrane region" description="Helical" evidence="1">
    <location>
        <begin position="572"/>
        <end position="598"/>
    </location>
</feature>
<reference evidence="2 3" key="1">
    <citation type="submission" date="2024-08" db="EMBL/GenBank/DDBJ databases">
        <authorList>
            <person name="Cucini C."/>
            <person name="Frati F."/>
        </authorList>
    </citation>
    <scope>NUCLEOTIDE SEQUENCE [LARGE SCALE GENOMIC DNA]</scope>
</reference>
<protein>
    <submittedName>
        <fullName evidence="2">Uncharacterized protein</fullName>
    </submittedName>
</protein>
<organism evidence="2 3">
    <name type="scientific">Orchesella dallaii</name>
    <dbReference type="NCBI Taxonomy" id="48710"/>
    <lineage>
        <taxon>Eukaryota</taxon>
        <taxon>Metazoa</taxon>
        <taxon>Ecdysozoa</taxon>
        <taxon>Arthropoda</taxon>
        <taxon>Hexapoda</taxon>
        <taxon>Collembola</taxon>
        <taxon>Entomobryomorpha</taxon>
        <taxon>Entomobryoidea</taxon>
        <taxon>Orchesellidae</taxon>
        <taxon>Orchesellinae</taxon>
        <taxon>Orchesella</taxon>
    </lineage>
</organism>
<dbReference type="EMBL" id="CAXLJM020000065">
    <property type="protein sequence ID" value="CAL8121122.1"/>
    <property type="molecule type" value="Genomic_DNA"/>
</dbReference>
<keyword evidence="1" id="KW-0812">Transmembrane</keyword>
<feature type="transmembrane region" description="Helical" evidence="1">
    <location>
        <begin position="395"/>
        <end position="425"/>
    </location>
</feature>
<comment type="caution">
    <text evidence="2">The sequence shown here is derived from an EMBL/GenBank/DDBJ whole genome shotgun (WGS) entry which is preliminary data.</text>
</comment>
<feature type="transmembrane region" description="Helical" evidence="1">
    <location>
        <begin position="162"/>
        <end position="188"/>
    </location>
</feature>
<feature type="transmembrane region" description="Helical" evidence="1">
    <location>
        <begin position="200"/>
        <end position="228"/>
    </location>
</feature>
<feature type="transmembrane region" description="Helical" evidence="1">
    <location>
        <begin position="725"/>
        <end position="745"/>
    </location>
</feature>
<keyword evidence="3" id="KW-1185">Reference proteome</keyword>
<name>A0ABP1RB11_9HEXA</name>
<gene>
    <name evidence="2" type="ORF">ODALV1_LOCUS19229</name>
</gene>
<keyword evidence="1" id="KW-0472">Membrane</keyword>
<feature type="transmembrane region" description="Helical" evidence="1">
    <location>
        <begin position="326"/>
        <end position="344"/>
    </location>
</feature>
<dbReference type="Proteomes" id="UP001642540">
    <property type="component" value="Unassembled WGS sequence"/>
</dbReference>
<sequence>MAEEYKALTDFETFAFHLQKCLHFFVLIYPYEYNHSKSCLVVKQERWKWVLWGLSMTLVLVFGFIQAICLIWYGFIRPHPDFGLIRIGLLFTVASLLLVNCGLHAIFVTDIALFTSGFNEILRLISRIEHSTETLYFFVVPYPYEYNHNLECVVVKKERWKWVVWGLSMTLVLVFGLTQAVCLIWYGFIRPYPGFGLVEMTLLFLLTLLLLVCWGLHMLVVKDVSLILSGFNEMIRLASRIERCKCKMYRYLLKLKYMLFFVLGIQPDQTTQEYQPDKYGIVLCLIVAGVAFIVPVGLWITLVWNVDGIYFLSESILSDPINRSRMEILMVLGIRFILLLLVGLEAARSMSFGFCCAFIVATKFVKSTNRLLLGNLALDSLIQFQIQQKLILGKLYGVFVPALYFGFFMIFWLNVFALSVFVIGINNGPTQLWYVTTGFLPMGIISELIFLPDLGRACDNCKNVVEQCQRNSNRSFSQLQTMARNIAKERARAMTPILIPYGSFYTIDFEVIKGTFLFLTTSLVLVECGLQLLALTDIAGTVSGFNEMLKLVSKIERYIKQKEGKVTCQSDIYGCLLCVTIACVVIMLPCVCCGSLIWNVDGPYFVIENMLTETAIRSRTEKLVGLICRAVILLAVSLEAARSFSFGFCCLMVLSAKFVKSTEYLLSHGLTVDYAIRFQLQQTLALIKLEMVMVPTFYFGLFVLFWTTVGLQCICLMGGNKVPTYVLYCTVLVLILFIVGQSIMLPDIGRASDNGKKVVQNCELVARRCYFQLPTTSRASTLKRAEAMIPVQIPYGRFYAVDLEFVVNYFTLILLRTVDAILIFEG</sequence>
<feature type="transmembrane region" description="Helical" evidence="1">
    <location>
        <begin position="49"/>
        <end position="75"/>
    </location>
</feature>
<feature type="transmembrane region" description="Helical" evidence="1">
    <location>
        <begin position="279"/>
        <end position="305"/>
    </location>
</feature>
<evidence type="ECO:0000313" key="2">
    <source>
        <dbReference type="EMBL" id="CAL8121122.1"/>
    </source>
</evidence>
<evidence type="ECO:0000313" key="3">
    <source>
        <dbReference type="Proteomes" id="UP001642540"/>
    </source>
</evidence>
<evidence type="ECO:0000256" key="1">
    <source>
        <dbReference type="SAM" id="Phobius"/>
    </source>
</evidence>
<proteinExistence type="predicted"/>
<feature type="transmembrane region" description="Helical" evidence="1">
    <location>
        <begin position="431"/>
        <end position="451"/>
    </location>
</feature>
<feature type="transmembrane region" description="Helical" evidence="1">
    <location>
        <begin position="697"/>
        <end position="719"/>
    </location>
</feature>